<gene>
    <name evidence="2" type="ORF">V1478_001931</name>
</gene>
<comment type="caution">
    <text evidence="2">The sequence shown here is derived from an EMBL/GenBank/DDBJ whole genome shotgun (WGS) entry which is preliminary data.</text>
</comment>
<keyword evidence="3" id="KW-1185">Reference proteome</keyword>
<dbReference type="Proteomes" id="UP001607302">
    <property type="component" value="Unassembled WGS sequence"/>
</dbReference>
<dbReference type="EMBL" id="JAUDFV010000027">
    <property type="protein sequence ID" value="KAL2737845.1"/>
    <property type="molecule type" value="Genomic_DNA"/>
</dbReference>
<evidence type="ECO:0000256" key="1">
    <source>
        <dbReference type="SAM" id="MobiDB-lite"/>
    </source>
</evidence>
<sequence>MDDEKGWGRITNRPGKLPVNHRSPSSSEIVQCLTKWALVIEVRCYVRRSASYVRTLSQGSGQVVSEDPR</sequence>
<dbReference type="AlphaFoldDB" id="A0ABD2BZ28"/>
<proteinExistence type="predicted"/>
<feature type="region of interest" description="Disordered" evidence="1">
    <location>
        <begin position="1"/>
        <end position="24"/>
    </location>
</feature>
<evidence type="ECO:0000313" key="2">
    <source>
        <dbReference type="EMBL" id="KAL2737845.1"/>
    </source>
</evidence>
<evidence type="ECO:0000313" key="3">
    <source>
        <dbReference type="Proteomes" id="UP001607302"/>
    </source>
</evidence>
<protein>
    <submittedName>
        <fullName evidence="2">Uncharacterized protein</fullName>
    </submittedName>
</protein>
<name>A0ABD2BZ28_VESSQ</name>
<reference evidence="2 3" key="1">
    <citation type="journal article" date="2024" name="Ann. Entomol. Soc. Am.">
        <title>Genomic analyses of the southern and eastern yellowjacket wasps (Hymenoptera: Vespidae) reveal evolutionary signatures of social life.</title>
        <authorList>
            <person name="Catto M.A."/>
            <person name="Caine P.B."/>
            <person name="Orr S.E."/>
            <person name="Hunt B.G."/>
            <person name="Goodisman M.A.D."/>
        </authorList>
    </citation>
    <scope>NUCLEOTIDE SEQUENCE [LARGE SCALE GENOMIC DNA]</scope>
    <source>
        <strain evidence="2">233</strain>
        <tissue evidence="2">Head and thorax</tissue>
    </source>
</reference>
<organism evidence="2 3">
    <name type="scientific">Vespula squamosa</name>
    <name type="common">Southern yellow jacket</name>
    <name type="synonym">Wasp</name>
    <dbReference type="NCBI Taxonomy" id="30214"/>
    <lineage>
        <taxon>Eukaryota</taxon>
        <taxon>Metazoa</taxon>
        <taxon>Ecdysozoa</taxon>
        <taxon>Arthropoda</taxon>
        <taxon>Hexapoda</taxon>
        <taxon>Insecta</taxon>
        <taxon>Pterygota</taxon>
        <taxon>Neoptera</taxon>
        <taxon>Endopterygota</taxon>
        <taxon>Hymenoptera</taxon>
        <taxon>Apocrita</taxon>
        <taxon>Aculeata</taxon>
        <taxon>Vespoidea</taxon>
        <taxon>Vespidae</taxon>
        <taxon>Vespinae</taxon>
        <taxon>Vespula</taxon>
    </lineage>
</organism>
<accession>A0ABD2BZ28</accession>